<name>A0A1T4X0A9_9CLOT</name>
<protein>
    <submittedName>
        <fullName evidence="1">Glycosyltransferase involved in cell wall bisynthesis</fullName>
    </submittedName>
</protein>
<accession>A0A1T4X0A9</accession>
<gene>
    <name evidence="1" type="ORF">SAMN05443428_10519</name>
</gene>
<sequence>MIALETILYPPTINYYLSYQRPQQLFKALNKIGYRIIFCNYNPEERTGYLKEIFQDFFVCSKINPYKISKLDKMPILWITYPPFASYLEQYPNKLLVFDAIDETSDEFESWQSGLDILRRKSDIIFASSKKLYNDNKLYKDNVFLCQNGTDYEYFSKAAEIFSEKPFDMPRNNNIIVGYYGAIATWINWAFVYNTAACNPDIDFIFIGSLFNMSRFPVRLPNVYYLGKKPYDKLINYLQYFDICFIPFKVTSMTNGCNPIKMYEYLSAGKIVIATDFAEAAGCEFINTIKSREYVMFGRIVKKLIDENNEDIKIKRKEFAKNNSWDERAKIVDEAIKKYLNKM</sequence>
<dbReference type="Proteomes" id="UP000190105">
    <property type="component" value="Unassembled WGS sequence"/>
</dbReference>
<dbReference type="STRING" id="1147123.SAMN05443428_10519"/>
<dbReference type="GO" id="GO:0016740">
    <property type="term" value="F:transferase activity"/>
    <property type="evidence" value="ECO:0007669"/>
    <property type="project" value="UniProtKB-KW"/>
</dbReference>
<dbReference type="Gene3D" id="3.40.50.2000">
    <property type="entry name" value="Glycogen Phosphorylase B"/>
    <property type="match status" value="1"/>
</dbReference>
<dbReference type="SUPFAM" id="SSF53756">
    <property type="entry name" value="UDP-Glycosyltransferase/glycogen phosphorylase"/>
    <property type="match status" value="1"/>
</dbReference>
<keyword evidence="1" id="KW-0808">Transferase</keyword>
<evidence type="ECO:0000313" key="2">
    <source>
        <dbReference type="Proteomes" id="UP000190105"/>
    </source>
</evidence>
<dbReference type="AlphaFoldDB" id="A0A1T4X0A9"/>
<dbReference type="EMBL" id="FUYH01000005">
    <property type="protein sequence ID" value="SKA82994.1"/>
    <property type="molecule type" value="Genomic_DNA"/>
</dbReference>
<evidence type="ECO:0000313" key="1">
    <source>
        <dbReference type="EMBL" id="SKA82994.1"/>
    </source>
</evidence>
<proteinExistence type="predicted"/>
<reference evidence="2" key="1">
    <citation type="submission" date="2017-02" db="EMBL/GenBank/DDBJ databases">
        <authorList>
            <person name="Varghese N."/>
            <person name="Submissions S."/>
        </authorList>
    </citation>
    <scope>NUCLEOTIDE SEQUENCE [LARGE SCALE GENOMIC DNA]</scope>
    <source>
        <strain evidence="2">USBA 833</strain>
    </source>
</reference>
<organism evidence="1 2">
    <name type="scientific">Caloramator quimbayensis</name>
    <dbReference type="NCBI Taxonomy" id="1147123"/>
    <lineage>
        <taxon>Bacteria</taxon>
        <taxon>Bacillati</taxon>
        <taxon>Bacillota</taxon>
        <taxon>Clostridia</taxon>
        <taxon>Eubacteriales</taxon>
        <taxon>Clostridiaceae</taxon>
        <taxon>Caloramator</taxon>
    </lineage>
</organism>
<keyword evidence="2" id="KW-1185">Reference proteome</keyword>